<name>A0A382B6T8_9ZZZZ</name>
<dbReference type="SUPFAM" id="SSF53649">
    <property type="entry name" value="Alkaline phosphatase-like"/>
    <property type="match status" value="1"/>
</dbReference>
<organism evidence="1">
    <name type="scientific">marine metagenome</name>
    <dbReference type="NCBI Taxonomy" id="408172"/>
    <lineage>
        <taxon>unclassified sequences</taxon>
        <taxon>metagenomes</taxon>
        <taxon>ecological metagenomes</taxon>
    </lineage>
</organism>
<dbReference type="PROSITE" id="PS51318">
    <property type="entry name" value="TAT"/>
    <property type="match status" value="1"/>
</dbReference>
<evidence type="ECO:0008006" key="2">
    <source>
        <dbReference type="Google" id="ProtNLM"/>
    </source>
</evidence>
<dbReference type="InterPro" id="IPR017850">
    <property type="entry name" value="Alkaline_phosphatase_core_sf"/>
</dbReference>
<reference evidence="1" key="1">
    <citation type="submission" date="2018-05" db="EMBL/GenBank/DDBJ databases">
        <authorList>
            <person name="Lanie J.A."/>
            <person name="Ng W.-L."/>
            <person name="Kazmierczak K.M."/>
            <person name="Andrzejewski T.M."/>
            <person name="Davidsen T.M."/>
            <person name="Wayne K.J."/>
            <person name="Tettelin H."/>
            <person name="Glass J.I."/>
            <person name="Rusch D."/>
            <person name="Podicherti R."/>
            <person name="Tsui H.-C.T."/>
            <person name="Winkler M.E."/>
        </authorList>
    </citation>
    <scope>NUCLEOTIDE SEQUENCE</scope>
</reference>
<dbReference type="AlphaFoldDB" id="A0A382B6T8"/>
<sequence length="424" mass="46255">MLKIHGDSIGRTCDGVSRRNFLQVGSLGVAGLTLPNLLRAKDAGAELNNKSVIWLWLGGGPTHVETFDPKMTAPREYRSVTGECKTPIPGVTIGGTYPKLAKCVDKMALVRSFAHGSSSHGTGTTWVMTGYNDRTKMRPSIGSIITKAKGIAHPKTGIPSYIKIGGIGSDGPGWLGTRFQAMSPSGQARKNMELSVDTSRLDDRRGLLNSIDVINREIDRTGQIKGLDGFEQQAFDLVLGSAKDAFDIKKEDPKVRARYGKGLGEQLLLARRLTEAGSRFVNLSYGGWDMHGKIQNAMKSRSPQMDQGISALIEDLKQRGQFDDTLLVITGEFGRTPRVNKNAGRDHWGRLCTLALAGGGLNMGQVIGKSSPKLEDPAERLITPQDVLASILKMFELDPKLQFLNHQGRPTYMVENGRPIKELF</sequence>
<dbReference type="InterPro" id="IPR010869">
    <property type="entry name" value="DUF1501"/>
</dbReference>
<proteinExistence type="predicted"/>
<protein>
    <recommendedName>
        <fullName evidence="2">Sulfatase N-terminal domain-containing protein</fullName>
    </recommendedName>
</protein>
<dbReference type="PANTHER" id="PTHR43737:SF1">
    <property type="entry name" value="DUF1501 DOMAIN-CONTAINING PROTEIN"/>
    <property type="match status" value="1"/>
</dbReference>
<evidence type="ECO:0000313" key="1">
    <source>
        <dbReference type="EMBL" id="SVB09506.1"/>
    </source>
</evidence>
<dbReference type="InterPro" id="IPR006311">
    <property type="entry name" value="TAT_signal"/>
</dbReference>
<dbReference type="PANTHER" id="PTHR43737">
    <property type="entry name" value="BLL7424 PROTEIN"/>
    <property type="match status" value="1"/>
</dbReference>
<gene>
    <name evidence="1" type="ORF">METZ01_LOCUS162360</name>
</gene>
<accession>A0A382B6T8</accession>
<dbReference type="EMBL" id="UINC01028471">
    <property type="protein sequence ID" value="SVB09506.1"/>
    <property type="molecule type" value="Genomic_DNA"/>
</dbReference>
<dbReference type="Pfam" id="PF07394">
    <property type="entry name" value="DUF1501"/>
    <property type="match status" value="1"/>
</dbReference>